<keyword evidence="1" id="KW-1133">Transmembrane helix</keyword>
<dbReference type="AlphaFoldDB" id="A0A7S0X2J5"/>
<evidence type="ECO:0000313" key="2">
    <source>
        <dbReference type="EMBL" id="CAD8696022.1"/>
    </source>
</evidence>
<keyword evidence="1" id="KW-0812">Transmembrane</keyword>
<feature type="transmembrane region" description="Helical" evidence="1">
    <location>
        <begin position="16"/>
        <end position="37"/>
    </location>
</feature>
<keyword evidence="1" id="KW-0472">Membrane</keyword>
<name>A0A7S0X2J5_9CHLO</name>
<gene>
    <name evidence="2" type="ORF">CLEI1391_LOCUS20209</name>
</gene>
<protein>
    <submittedName>
        <fullName evidence="2">Uncharacterized protein</fullName>
    </submittedName>
</protein>
<proteinExistence type="predicted"/>
<dbReference type="EMBL" id="HBFB01035908">
    <property type="protein sequence ID" value="CAD8696022.1"/>
    <property type="molecule type" value="Transcribed_RNA"/>
</dbReference>
<evidence type="ECO:0000256" key="1">
    <source>
        <dbReference type="SAM" id="Phobius"/>
    </source>
</evidence>
<reference evidence="2" key="1">
    <citation type="submission" date="2021-01" db="EMBL/GenBank/DDBJ databases">
        <authorList>
            <person name="Corre E."/>
            <person name="Pelletier E."/>
            <person name="Niang G."/>
            <person name="Scheremetjew M."/>
            <person name="Finn R."/>
            <person name="Kale V."/>
            <person name="Holt S."/>
            <person name="Cochrane G."/>
            <person name="Meng A."/>
            <person name="Brown T."/>
            <person name="Cohen L."/>
        </authorList>
    </citation>
    <scope>NUCLEOTIDE SEQUENCE</scope>
    <source>
        <strain evidence="2">SAG 11-49</strain>
    </source>
</reference>
<sequence>MSHLTGLGNLLSSRDILMPLACAGVGVGLLSVGVAVVRRNWSSYSMDSTPSGASTPSDVSSGAEALASLVTHPDQQPTAASEAARLAVHQQEVQQGQGDGELRLRTALRNFPGYGFFDFEPGYYEHSGGATPGPSTGQNAVLGTTYAQLLRGTGCNAAVFSTVGTWCLFDDSLQRDVPGWNPYKSYMQRHIKVGYWVWHEYRPSSMHG</sequence>
<organism evidence="2">
    <name type="scientific">Chlamydomonas leiostraca</name>
    <dbReference type="NCBI Taxonomy" id="1034604"/>
    <lineage>
        <taxon>Eukaryota</taxon>
        <taxon>Viridiplantae</taxon>
        <taxon>Chlorophyta</taxon>
        <taxon>core chlorophytes</taxon>
        <taxon>Chlorophyceae</taxon>
        <taxon>CS clade</taxon>
        <taxon>Chlamydomonadales</taxon>
        <taxon>Chlamydomonadaceae</taxon>
        <taxon>Chlamydomonas</taxon>
    </lineage>
</organism>
<accession>A0A7S0X2J5</accession>